<proteinExistence type="inferred from homology"/>
<dbReference type="PANTHER" id="PTHR40627:SF4">
    <property type="entry name" value="PRENYLTRANSFERASE ASQH1-RELATED"/>
    <property type="match status" value="1"/>
</dbReference>
<dbReference type="GO" id="GO:0009820">
    <property type="term" value="P:alkaloid metabolic process"/>
    <property type="evidence" value="ECO:0007669"/>
    <property type="project" value="InterPro"/>
</dbReference>
<name>A0AAW0R020_9PEZI</name>
<keyword evidence="2" id="KW-0808">Transferase</keyword>
<accession>A0AAW0R020</accession>
<evidence type="ECO:0000256" key="3">
    <source>
        <dbReference type="PIRSR" id="PIRSR000509-1"/>
    </source>
</evidence>
<dbReference type="InterPro" id="IPR012148">
    <property type="entry name" value="ABBA_DMATS-like"/>
</dbReference>
<comment type="similarity">
    <text evidence="1">Belongs to the tryptophan dimethylallyltransferase family.</text>
</comment>
<feature type="binding site" evidence="3">
    <location>
        <position position="307"/>
    </location>
    <ligand>
        <name>dimethylallyl diphosphate</name>
        <dbReference type="ChEBI" id="CHEBI:57623"/>
    </ligand>
</feature>
<evidence type="ECO:0000256" key="2">
    <source>
        <dbReference type="ARBA" id="ARBA00022679"/>
    </source>
</evidence>
<organism evidence="4 5">
    <name type="scientific">Apiospora kogelbergensis</name>
    <dbReference type="NCBI Taxonomy" id="1337665"/>
    <lineage>
        <taxon>Eukaryota</taxon>
        <taxon>Fungi</taxon>
        <taxon>Dikarya</taxon>
        <taxon>Ascomycota</taxon>
        <taxon>Pezizomycotina</taxon>
        <taxon>Sordariomycetes</taxon>
        <taxon>Xylariomycetidae</taxon>
        <taxon>Amphisphaeriales</taxon>
        <taxon>Apiosporaceae</taxon>
        <taxon>Apiospora</taxon>
    </lineage>
</organism>
<reference evidence="4 5" key="1">
    <citation type="submission" date="2023-01" db="EMBL/GenBank/DDBJ databases">
        <title>Analysis of 21 Apiospora genomes using comparative genomics revels a genus with tremendous synthesis potential of carbohydrate active enzymes and secondary metabolites.</title>
        <authorList>
            <person name="Sorensen T."/>
        </authorList>
    </citation>
    <scope>NUCLEOTIDE SEQUENCE [LARGE SCALE GENOMIC DNA]</scope>
    <source>
        <strain evidence="4 5">CBS 117206</strain>
    </source>
</reference>
<dbReference type="GO" id="GO:0016765">
    <property type="term" value="F:transferase activity, transferring alkyl or aryl (other than methyl) groups"/>
    <property type="evidence" value="ECO:0007669"/>
    <property type="project" value="InterPro"/>
</dbReference>
<feature type="binding site" evidence="3">
    <location>
        <position position="454"/>
    </location>
    <ligand>
        <name>dimethylallyl diphosphate</name>
        <dbReference type="ChEBI" id="CHEBI:57623"/>
    </ligand>
</feature>
<dbReference type="Proteomes" id="UP001392437">
    <property type="component" value="Unassembled WGS sequence"/>
</dbReference>
<gene>
    <name evidence="4" type="ORF">PG999_004694</name>
</gene>
<protein>
    <submittedName>
        <fullName evidence="4">Aromatic prenyltransferase</fullName>
    </submittedName>
</protein>
<dbReference type="PANTHER" id="PTHR40627">
    <property type="entry name" value="INDOLE PRENYLTRANSFERASE TDIB-RELATED"/>
    <property type="match status" value="1"/>
</dbReference>
<dbReference type="AlphaFoldDB" id="A0AAW0R020"/>
<evidence type="ECO:0000256" key="1">
    <source>
        <dbReference type="ARBA" id="ARBA00010209"/>
    </source>
</evidence>
<dbReference type="Pfam" id="PF11991">
    <property type="entry name" value="Trp_DMAT"/>
    <property type="match status" value="1"/>
</dbReference>
<dbReference type="CDD" id="cd13929">
    <property type="entry name" value="PT-DMATS_CymD"/>
    <property type="match status" value="1"/>
</dbReference>
<keyword evidence="5" id="KW-1185">Reference proteome</keyword>
<feature type="binding site" evidence="3">
    <location>
        <position position="309"/>
    </location>
    <ligand>
        <name>dimethylallyl diphosphate</name>
        <dbReference type="ChEBI" id="CHEBI:57623"/>
    </ligand>
</feature>
<dbReference type="InterPro" id="IPR017795">
    <property type="entry name" value="ABBA_NscD-like"/>
</dbReference>
<dbReference type="SFLD" id="SFLDG01162">
    <property type="entry name" value="I"/>
    <property type="match status" value="1"/>
</dbReference>
<evidence type="ECO:0000313" key="5">
    <source>
        <dbReference type="Proteomes" id="UP001392437"/>
    </source>
</evidence>
<feature type="binding site" evidence="3">
    <location>
        <position position="242"/>
    </location>
    <ligand>
        <name>L-tryptophan</name>
        <dbReference type="ChEBI" id="CHEBI:57912"/>
    </ligand>
</feature>
<dbReference type="PIRSF" id="PIRSF000509">
    <property type="entry name" value="Trp_DMAT"/>
    <property type="match status" value="1"/>
</dbReference>
<feature type="binding site" evidence="3">
    <location>
        <position position="384"/>
    </location>
    <ligand>
        <name>dimethylallyl diphosphate</name>
        <dbReference type="ChEBI" id="CHEBI:57623"/>
    </ligand>
</feature>
<dbReference type="SFLD" id="SFLDS00036">
    <property type="entry name" value="Aromatic_Prenyltransferase"/>
    <property type="match status" value="1"/>
</dbReference>
<evidence type="ECO:0000313" key="4">
    <source>
        <dbReference type="EMBL" id="KAK8120574.1"/>
    </source>
</evidence>
<sequence length="472" mass="53185">MGIGLPARSHLPSYPSTLPYQTCWENARSHIGHALPHPPREEDALAFQTPIANEPWSQLNRVLTFRSTDAQFWWNKTGHVFARLLQRAGYTPAEQYNELIFYALFVAPELGLAPDENGNVRGWRSPGTPDSTPIDFSWEWGSGGRATIRYSFEPIGAHAGTPLDPLNRTATNRWIAKLREQNMVPGLDLEWYDHFTSQILPHKDMERTKTADVFVEETTPKAGTVVALDLEKSGPVMKMYIYPGLKAEELGITNLQLVQQSIRRLPQYASLRVEPLLEYLDEGTAKYGFETGIVGIDCLKPQDARIKIYVRAPHTTVDYMMDALTLGGRLEMKASEECLADLRGFWNAFLADAPAVLPADAPGRASPGFYYTVGCDRDISPKVYISPGYFCRSDADVLDRLRKFFSTRRSDGMMDNYEKAMRDVFDAQTLASRCGSQYYVGCALHQNKLRVVTYLSPQTFDCERDVVSGRQK</sequence>
<dbReference type="EMBL" id="JAQQWP010000004">
    <property type="protein sequence ID" value="KAK8120574.1"/>
    <property type="molecule type" value="Genomic_DNA"/>
</dbReference>
<dbReference type="NCBIfam" id="TIGR03429">
    <property type="entry name" value="arom_pren_DMATS"/>
    <property type="match status" value="1"/>
</dbReference>
<comment type="caution">
    <text evidence="4">The sequence shown here is derived from an EMBL/GenBank/DDBJ whole genome shotgun (WGS) entry which is preliminary data.</text>
</comment>
<feature type="binding site" evidence="3">
    <location>
        <position position="149"/>
    </location>
    <ligand>
        <name>dimethylallyl diphosphate</name>
        <dbReference type="ChEBI" id="CHEBI:57623"/>
    </ligand>
</feature>
<feature type="binding site" evidence="3">
    <location>
        <position position="238"/>
    </location>
    <ligand>
        <name>dimethylallyl diphosphate</name>
        <dbReference type="ChEBI" id="CHEBI:57623"/>
    </ligand>
</feature>
<feature type="binding site" evidence="3">
    <location>
        <position position="305"/>
    </location>
    <ligand>
        <name>dimethylallyl diphosphate</name>
        <dbReference type="ChEBI" id="CHEBI:57623"/>
    </ligand>
</feature>
<feature type="binding site" evidence="3">
    <location>
        <position position="240"/>
    </location>
    <ligand>
        <name>dimethylallyl diphosphate</name>
        <dbReference type="ChEBI" id="CHEBI:57623"/>
    </ligand>
</feature>
<dbReference type="InterPro" id="IPR033964">
    <property type="entry name" value="ABBA"/>
</dbReference>